<sequence length="750" mass="83178">MGSEAPNLWSYSGQLNQLCPDLLPLAKVHADLRWSFTPFTDRRLDHSVGCTHGLGGGDTNGGRLCHVFACLSAWNELLVFINMELREAPPGELSLTRIRGASPTDLSDWIPGWISHMRNGAVLFHWLLTVHRCVRRVELDVPGVQRFGPYSALYCDALHRSANLRELTLRGGRSNRNATKHLVASVAHMKHLEMLDCTDVDFSEDASFGEYIATTETLKQLTLINVDAYPGCLSLLLKALVCNSSITELSINIEFLGAGSDDAFCSYLKETAILTRLNLSKHSFRQCYYLGSVFEAMSKNKSVSKLYLVGFTLTTSDAWSFARLLDANRALRIIGLKCCEWSLQTDEYLYPLSRSSKIGELARTDRTLWNVLPLAVALEIDSGLEEIGLNVSAFNAAEQHAVLSAIASNSAIKKVEFEVASDTLSSLCEALRVTGTKDRVDLGVVDTCVGDLIRVQTSCKEANELRLEITGYDDAKAILDCVKVLPSCTRLVEMHVCLQQTPFNIEACRLLSQCIEHSQSLRRLCMMFFASGDAVLLIIKALFRNGTLADINIKNWQLNDESGSLLASLVANSKFITHFHFRSAWHLGHVPLMALLIKQLKNNTTLVHLHIDENYNSPKEVASAMNIYPPWTIVYEEDGVKKLYGYLGAAFTNITSSMNITTEIMAPLDGHYGGVLSNGTLFGSLMMIDKGLVDVASGPFDLEHFLWKEFPSTKQLFSDDMKILSGMRDPFVSDSGAFINMFDKTASVIY</sequence>
<dbReference type="EMBL" id="CM023475">
    <property type="protein sequence ID" value="KAH7945492.1"/>
    <property type="molecule type" value="Genomic_DNA"/>
</dbReference>
<evidence type="ECO:0000313" key="1">
    <source>
        <dbReference type="EMBL" id="KAH7945492.1"/>
    </source>
</evidence>
<name>A0ACB8CKU5_DERSI</name>
<protein>
    <submittedName>
        <fullName evidence="1">Uncharacterized protein</fullName>
    </submittedName>
</protein>
<evidence type="ECO:0000313" key="2">
    <source>
        <dbReference type="Proteomes" id="UP000821865"/>
    </source>
</evidence>
<organism evidence="1 2">
    <name type="scientific">Dermacentor silvarum</name>
    <name type="common">Tick</name>
    <dbReference type="NCBI Taxonomy" id="543639"/>
    <lineage>
        <taxon>Eukaryota</taxon>
        <taxon>Metazoa</taxon>
        <taxon>Ecdysozoa</taxon>
        <taxon>Arthropoda</taxon>
        <taxon>Chelicerata</taxon>
        <taxon>Arachnida</taxon>
        <taxon>Acari</taxon>
        <taxon>Parasitiformes</taxon>
        <taxon>Ixodida</taxon>
        <taxon>Ixodoidea</taxon>
        <taxon>Ixodidae</taxon>
        <taxon>Rhipicephalinae</taxon>
        <taxon>Dermacentor</taxon>
    </lineage>
</organism>
<dbReference type="Proteomes" id="UP000821865">
    <property type="component" value="Chromosome 6"/>
</dbReference>
<keyword evidence="2" id="KW-1185">Reference proteome</keyword>
<comment type="caution">
    <text evidence="1">The sequence shown here is derived from an EMBL/GenBank/DDBJ whole genome shotgun (WGS) entry which is preliminary data.</text>
</comment>
<proteinExistence type="predicted"/>
<gene>
    <name evidence="1" type="ORF">HPB49_011407</name>
</gene>
<reference evidence="1" key="1">
    <citation type="submission" date="2020-05" db="EMBL/GenBank/DDBJ databases">
        <title>Large-scale comparative analyses of tick genomes elucidate their genetic diversity and vector capacities.</title>
        <authorList>
            <person name="Jia N."/>
            <person name="Wang J."/>
            <person name="Shi W."/>
            <person name="Du L."/>
            <person name="Sun Y."/>
            <person name="Zhan W."/>
            <person name="Jiang J."/>
            <person name="Wang Q."/>
            <person name="Zhang B."/>
            <person name="Ji P."/>
            <person name="Sakyi L.B."/>
            <person name="Cui X."/>
            <person name="Yuan T."/>
            <person name="Jiang B."/>
            <person name="Yang W."/>
            <person name="Lam T.T.-Y."/>
            <person name="Chang Q."/>
            <person name="Ding S."/>
            <person name="Wang X."/>
            <person name="Zhu J."/>
            <person name="Ruan X."/>
            <person name="Zhao L."/>
            <person name="Wei J."/>
            <person name="Que T."/>
            <person name="Du C."/>
            <person name="Cheng J."/>
            <person name="Dai P."/>
            <person name="Han X."/>
            <person name="Huang E."/>
            <person name="Gao Y."/>
            <person name="Liu J."/>
            <person name="Shao H."/>
            <person name="Ye R."/>
            <person name="Li L."/>
            <person name="Wei W."/>
            <person name="Wang X."/>
            <person name="Wang C."/>
            <person name="Yang T."/>
            <person name="Huo Q."/>
            <person name="Li W."/>
            <person name="Guo W."/>
            <person name="Chen H."/>
            <person name="Zhou L."/>
            <person name="Ni X."/>
            <person name="Tian J."/>
            <person name="Zhou Y."/>
            <person name="Sheng Y."/>
            <person name="Liu T."/>
            <person name="Pan Y."/>
            <person name="Xia L."/>
            <person name="Li J."/>
            <person name="Zhao F."/>
            <person name="Cao W."/>
        </authorList>
    </citation>
    <scope>NUCLEOTIDE SEQUENCE</scope>
    <source>
        <strain evidence="1">Dsil-2018</strain>
    </source>
</reference>
<accession>A0ACB8CKU5</accession>